<evidence type="ECO:0000259" key="2">
    <source>
        <dbReference type="Pfam" id="PF01408"/>
    </source>
</evidence>
<dbReference type="SUPFAM" id="SSF51735">
    <property type="entry name" value="NAD(P)-binding Rossmann-fold domains"/>
    <property type="match status" value="1"/>
</dbReference>
<keyword evidence="4" id="KW-1185">Reference proteome</keyword>
<dbReference type="GO" id="GO:0000166">
    <property type="term" value="F:nucleotide binding"/>
    <property type="evidence" value="ECO:0007669"/>
    <property type="project" value="InterPro"/>
</dbReference>
<dbReference type="Proteomes" id="UP000617531">
    <property type="component" value="Unassembled WGS sequence"/>
</dbReference>
<dbReference type="PANTHER" id="PTHR43818:SF11">
    <property type="entry name" value="BCDNA.GH03377"/>
    <property type="match status" value="1"/>
</dbReference>
<dbReference type="EMBL" id="BNAI01000002">
    <property type="protein sequence ID" value="GHF15973.1"/>
    <property type="molecule type" value="Genomic_DNA"/>
</dbReference>
<name>A0A8J3M093_9MICO</name>
<protein>
    <recommendedName>
        <fullName evidence="2">Gfo/Idh/MocA-like oxidoreductase N-terminal domain-containing protein</fullName>
    </recommendedName>
</protein>
<evidence type="ECO:0000256" key="1">
    <source>
        <dbReference type="ARBA" id="ARBA00023002"/>
    </source>
</evidence>
<feature type="domain" description="Gfo/Idh/MocA-like oxidoreductase N-terminal" evidence="2">
    <location>
        <begin position="15"/>
        <end position="133"/>
    </location>
</feature>
<evidence type="ECO:0000313" key="3">
    <source>
        <dbReference type="EMBL" id="GHF15973.1"/>
    </source>
</evidence>
<evidence type="ECO:0000313" key="4">
    <source>
        <dbReference type="Proteomes" id="UP000617531"/>
    </source>
</evidence>
<reference evidence="3" key="2">
    <citation type="submission" date="2020-09" db="EMBL/GenBank/DDBJ databases">
        <authorList>
            <person name="Sun Q."/>
            <person name="Zhou Y."/>
        </authorList>
    </citation>
    <scope>NUCLEOTIDE SEQUENCE</scope>
    <source>
        <strain evidence="3">CGMCC 1.16548</strain>
    </source>
</reference>
<keyword evidence="1" id="KW-0560">Oxidoreductase</keyword>
<accession>A0A8J3M093</accession>
<dbReference type="InterPro" id="IPR050463">
    <property type="entry name" value="Gfo/Idh/MocA_oxidrdct_glycsds"/>
</dbReference>
<dbReference type="GO" id="GO:0016491">
    <property type="term" value="F:oxidoreductase activity"/>
    <property type="evidence" value="ECO:0007669"/>
    <property type="project" value="UniProtKB-KW"/>
</dbReference>
<dbReference type="Pfam" id="PF01408">
    <property type="entry name" value="GFO_IDH_MocA"/>
    <property type="match status" value="1"/>
</dbReference>
<gene>
    <name evidence="3" type="ORF">GCM10011600_16340</name>
</gene>
<proteinExistence type="predicted"/>
<dbReference type="Gene3D" id="3.40.50.720">
    <property type="entry name" value="NAD(P)-binding Rossmann-like Domain"/>
    <property type="match status" value="1"/>
</dbReference>
<dbReference type="AlphaFoldDB" id="A0A8J3M093"/>
<dbReference type="RefSeq" id="WP_229841972.1">
    <property type="nucleotide sequence ID" value="NZ_BNAI01000002.1"/>
</dbReference>
<dbReference type="Gene3D" id="3.30.360.10">
    <property type="entry name" value="Dihydrodipicolinate Reductase, domain 2"/>
    <property type="match status" value="1"/>
</dbReference>
<sequence>MPASDGREPMMVHGVGLVGAGPGVSALHLPTLARLADRFAVVHIADSGSGRARALAERVDARSSTGIADLLADPAVEVVALCSPPSEHADQVLACVAAGKRAVLCEKPIAFTVAEAERVVSACRAAGTVLVVGTNHLFDPAWGRAKHHLDAGGGPVHSVAITVALPPNTRYHQLVTEFEGELAATRRPPAELDARTQAAIVRQLVIGLGIHDLPALRDVVPRLDEVAFARFVPPLGYVMGIRGGETLITASAVMVPGGADALWRMSIVTDIDRLDVEFPPAFVHAGSARARVWAADGRFTEYRPDHDDGYLAEWRSLADLLHPGRVLEYDHILDDAVFAADLADAAEAAVLVGQRA</sequence>
<dbReference type="PANTHER" id="PTHR43818">
    <property type="entry name" value="BCDNA.GH03377"/>
    <property type="match status" value="1"/>
</dbReference>
<comment type="caution">
    <text evidence="3">The sequence shown here is derived from an EMBL/GenBank/DDBJ whole genome shotgun (WGS) entry which is preliminary data.</text>
</comment>
<dbReference type="InterPro" id="IPR000683">
    <property type="entry name" value="Gfo/Idh/MocA-like_OxRdtase_N"/>
</dbReference>
<dbReference type="InterPro" id="IPR036291">
    <property type="entry name" value="NAD(P)-bd_dom_sf"/>
</dbReference>
<organism evidence="3 4">
    <name type="scientific">Pseudolysinimonas yzui</name>
    <dbReference type="NCBI Taxonomy" id="2708254"/>
    <lineage>
        <taxon>Bacteria</taxon>
        <taxon>Bacillati</taxon>
        <taxon>Actinomycetota</taxon>
        <taxon>Actinomycetes</taxon>
        <taxon>Micrococcales</taxon>
        <taxon>Microbacteriaceae</taxon>
        <taxon>Pseudolysinimonas</taxon>
    </lineage>
</organism>
<reference evidence="3" key="1">
    <citation type="journal article" date="2014" name="Int. J. Syst. Evol. Microbiol.">
        <title>Complete genome sequence of Corynebacterium casei LMG S-19264T (=DSM 44701T), isolated from a smear-ripened cheese.</title>
        <authorList>
            <consortium name="US DOE Joint Genome Institute (JGI-PGF)"/>
            <person name="Walter F."/>
            <person name="Albersmeier A."/>
            <person name="Kalinowski J."/>
            <person name="Ruckert C."/>
        </authorList>
    </citation>
    <scope>NUCLEOTIDE SEQUENCE</scope>
    <source>
        <strain evidence="3">CGMCC 1.16548</strain>
    </source>
</reference>